<proteinExistence type="predicted"/>
<gene>
    <name evidence="2" type="ORF">MEDL_18118</name>
</gene>
<name>A0A8S3R379_MYTED</name>
<evidence type="ECO:0000313" key="3">
    <source>
        <dbReference type="Proteomes" id="UP000683360"/>
    </source>
</evidence>
<dbReference type="OrthoDB" id="261433at2759"/>
<dbReference type="EMBL" id="CAJPWZ010000925">
    <property type="protein sequence ID" value="CAG2203604.1"/>
    <property type="molecule type" value="Genomic_DNA"/>
</dbReference>
<reference evidence="2" key="1">
    <citation type="submission" date="2021-03" db="EMBL/GenBank/DDBJ databases">
        <authorList>
            <person name="Bekaert M."/>
        </authorList>
    </citation>
    <scope>NUCLEOTIDE SEQUENCE</scope>
</reference>
<evidence type="ECO:0000313" key="2">
    <source>
        <dbReference type="EMBL" id="CAG2203604.1"/>
    </source>
</evidence>
<dbReference type="AlphaFoldDB" id="A0A8S3R379"/>
<dbReference type="Gene3D" id="2.60.40.10">
    <property type="entry name" value="Immunoglobulins"/>
    <property type="match status" value="2"/>
</dbReference>
<keyword evidence="3" id="KW-1185">Reference proteome</keyword>
<accession>A0A8S3R379</accession>
<sequence>MDVPDICLSYEIYYRPHGKIDWSTKTFLSKDVLQVEEVGRRMFKLQNMQHETYYELKMRSVYSDDIKSHYSESQTKQTLKLAPRNFSIVECSDCSITIEWSINDQDDCLEYELNYRIQETDRWAVETLSNKDWIANENGRLMYKLLNVLPETAYELKLCSIGGHVNSHYTEFKTKQTLKRGFSCEQIVEQKLSSDFNRTEITNLLTEIRDIALKIVKKRTDFDSPTSLSESNIHNSTGLTKVNFDDVCSKIQDSPMRDSHCRTIRQCIAIFELNYSLECQIGYCPPYSTWVVILHGVLFHLPENI</sequence>
<evidence type="ECO:0000259" key="1">
    <source>
        <dbReference type="PROSITE" id="PS50853"/>
    </source>
</evidence>
<dbReference type="InterPro" id="IPR003961">
    <property type="entry name" value="FN3_dom"/>
</dbReference>
<protein>
    <recommendedName>
        <fullName evidence="1">Fibronectin type-III domain-containing protein</fullName>
    </recommendedName>
</protein>
<feature type="domain" description="Fibronectin type-III" evidence="1">
    <location>
        <begin position="82"/>
        <end position="180"/>
    </location>
</feature>
<dbReference type="Proteomes" id="UP000683360">
    <property type="component" value="Unassembled WGS sequence"/>
</dbReference>
<comment type="caution">
    <text evidence="2">The sequence shown here is derived from an EMBL/GenBank/DDBJ whole genome shotgun (WGS) entry which is preliminary data.</text>
</comment>
<dbReference type="SUPFAM" id="SSF49265">
    <property type="entry name" value="Fibronectin type III"/>
    <property type="match status" value="1"/>
</dbReference>
<dbReference type="CDD" id="cd00063">
    <property type="entry name" value="FN3"/>
    <property type="match status" value="1"/>
</dbReference>
<dbReference type="PROSITE" id="PS50853">
    <property type="entry name" value="FN3"/>
    <property type="match status" value="1"/>
</dbReference>
<dbReference type="InterPro" id="IPR013783">
    <property type="entry name" value="Ig-like_fold"/>
</dbReference>
<organism evidence="2 3">
    <name type="scientific">Mytilus edulis</name>
    <name type="common">Blue mussel</name>
    <dbReference type="NCBI Taxonomy" id="6550"/>
    <lineage>
        <taxon>Eukaryota</taxon>
        <taxon>Metazoa</taxon>
        <taxon>Spiralia</taxon>
        <taxon>Lophotrochozoa</taxon>
        <taxon>Mollusca</taxon>
        <taxon>Bivalvia</taxon>
        <taxon>Autobranchia</taxon>
        <taxon>Pteriomorphia</taxon>
        <taxon>Mytilida</taxon>
        <taxon>Mytiloidea</taxon>
        <taxon>Mytilidae</taxon>
        <taxon>Mytilinae</taxon>
        <taxon>Mytilus</taxon>
    </lineage>
</organism>
<dbReference type="InterPro" id="IPR036116">
    <property type="entry name" value="FN3_sf"/>
</dbReference>